<dbReference type="Pfam" id="PF01476">
    <property type="entry name" value="LysM"/>
    <property type="match status" value="1"/>
</dbReference>
<protein>
    <submittedName>
        <fullName evidence="2">LysM domain protein</fullName>
    </submittedName>
</protein>
<dbReference type="PROSITE" id="PS51782">
    <property type="entry name" value="LYSM"/>
    <property type="match status" value="1"/>
</dbReference>
<accession>A0A0F3QBG4</accession>
<dbReference type="InterPro" id="IPR036779">
    <property type="entry name" value="LysM_dom_sf"/>
</dbReference>
<proteinExistence type="predicted"/>
<dbReference type="EMBL" id="LAOI01000001">
    <property type="protein sequence ID" value="KJV89516.1"/>
    <property type="molecule type" value="Genomic_DNA"/>
</dbReference>
<dbReference type="PATRIC" id="fig|1359193.3.peg.477"/>
<dbReference type="RefSeq" id="WP_012152008.1">
    <property type="nucleotide sequence ID" value="NZ_LAOI01000001.1"/>
</dbReference>
<evidence type="ECO:0000313" key="3">
    <source>
        <dbReference type="Proteomes" id="UP000033661"/>
    </source>
</evidence>
<evidence type="ECO:0000259" key="1">
    <source>
        <dbReference type="PROSITE" id="PS51782"/>
    </source>
</evidence>
<feature type="domain" description="LysM" evidence="1">
    <location>
        <begin position="16"/>
        <end position="75"/>
    </location>
</feature>
<name>A0A0F3QBG4_RICBE</name>
<comment type="caution">
    <text evidence="2">The sequence shown here is derived from an EMBL/GenBank/DDBJ whole genome shotgun (WGS) entry which is preliminary data.</text>
</comment>
<dbReference type="CDD" id="cd00118">
    <property type="entry name" value="LysM"/>
    <property type="match status" value="1"/>
</dbReference>
<dbReference type="Gene3D" id="3.10.350.10">
    <property type="entry name" value="LysM domain"/>
    <property type="match status" value="1"/>
</dbReference>
<sequence>MPKPGQKDHILAKGHKLYTVKQGDTLWSISKNECGGKGSAWKDTVLAYNQWLIDEGRYNQTTEHVLIKVGEVLDIYTDFHG</sequence>
<evidence type="ECO:0000313" key="2">
    <source>
        <dbReference type="EMBL" id="KJV89516.1"/>
    </source>
</evidence>
<reference evidence="2 3" key="1">
    <citation type="submission" date="2015-02" db="EMBL/GenBank/DDBJ databases">
        <title>Genome Sequencing of Rickettsiales.</title>
        <authorList>
            <person name="Daugherty S.C."/>
            <person name="Su Q."/>
            <person name="Abolude K."/>
            <person name="Beier-Sexton M."/>
            <person name="Carlyon J.A."/>
            <person name="Carter R."/>
            <person name="Day N.P."/>
            <person name="Dumler S.J."/>
            <person name="Dyachenko V."/>
            <person name="Godinez A."/>
            <person name="Kurtti T.J."/>
            <person name="Lichay M."/>
            <person name="Mullins K.E."/>
            <person name="Ott S."/>
            <person name="Pappas-Brown V."/>
            <person name="Paris D.H."/>
            <person name="Patel P."/>
            <person name="Richards A.L."/>
            <person name="Sadzewicz L."/>
            <person name="Sears K."/>
            <person name="Seidman D."/>
            <person name="Sengamalay N."/>
            <person name="Stenos J."/>
            <person name="Tallon L.J."/>
            <person name="Vincent G."/>
            <person name="Fraser C.M."/>
            <person name="Munderloh U."/>
            <person name="Dunning-Hotopp J.C."/>
        </authorList>
    </citation>
    <scope>NUCLEOTIDE SEQUENCE [LARGE SCALE GENOMIC DNA]</scope>
    <source>
        <strain evidence="2 3">RML An4</strain>
    </source>
</reference>
<keyword evidence="3" id="KW-1185">Reference proteome</keyword>
<organism evidence="2 3">
    <name type="scientific">Rickettsia bellii str. RML An4</name>
    <dbReference type="NCBI Taxonomy" id="1359193"/>
    <lineage>
        <taxon>Bacteria</taxon>
        <taxon>Pseudomonadati</taxon>
        <taxon>Pseudomonadota</taxon>
        <taxon>Alphaproteobacteria</taxon>
        <taxon>Rickettsiales</taxon>
        <taxon>Rickettsiaceae</taxon>
        <taxon>Rickettsieae</taxon>
        <taxon>Rickettsia</taxon>
        <taxon>belli group</taxon>
    </lineage>
</organism>
<dbReference type="Proteomes" id="UP000033661">
    <property type="component" value="Unassembled WGS sequence"/>
</dbReference>
<gene>
    <name evidence="2" type="ORF">RBEAN4_0494</name>
</gene>
<dbReference type="AlphaFoldDB" id="A0A0F3QBG4"/>
<dbReference type="InterPro" id="IPR018392">
    <property type="entry name" value="LysM"/>
</dbReference>